<dbReference type="EMBL" id="FOIZ01000002">
    <property type="protein sequence ID" value="SEW40207.1"/>
    <property type="molecule type" value="Genomic_DNA"/>
</dbReference>
<gene>
    <name evidence="1" type="ORF">SAMN04488515_2682</name>
</gene>
<sequence>MFADPTSVCNFLVQKLNKENNIWGYPQVSPQESRWISVTKT</sequence>
<proteinExistence type="predicted"/>
<name>A0A1I0RH70_9RHOB</name>
<keyword evidence="2" id="KW-1185">Reference proteome</keyword>
<organism evidence="1 2">
    <name type="scientific">Cognatiyoonia koreensis</name>
    <dbReference type="NCBI Taxonomy" id="364200"/>
    <lineage>
        <taxon>Bacteria</taxon>
        <taxon>Pseudomonadati</taxon>
        <taxon>Pseudomonadota</taxon>
        <taxon>Alphaproteobacteria</taxon>
        <taxon>Rhodobacterales</taxon>
        <taxon>Paracoccaceae</taxon>
        <taxon>Cognatiyoonia</taxon>
    </lineage>
</organism>
<dbReference type="AlphaFoldDB" id="A0A1I0RH70"/>
<evidence type="ECO:0000313" key="1">
    <source>
        <dbReference type="EMBL" id="SEW40207.1"/>
    </source>
</evidence>
<dbReference type="Proteomes" id="UP000199167">
    <property type="component" value="Unassembled WGS sequence"/>
</dbReference>
<accession>A0A1I0RH70</accession>
<protein>
    <submittedName>
        <fullName evidence="1">Uncharacterized protein</fullName>
    </submittedName>
</protein>
<evidence type="ECO:0000313" key="2">
    <source>
        <dbReference type="Proteomes" id="UP000199167"/>
    </source>
</evidence>
<reference evidence="1 2" key="1">
    <citation type="submission" date="2016-10" db="EMBL/GenBank/DDBJ databases">
        <authorList>
            <person name="de Groot N.N."/>
        </authorList>
    </citation>
    <scope>NUCLEOTIDE SEQUENCE [LARGE SCALE GENOMIC DNA]</scope>
    <source>
        <strain evidence="1 2">DSM 17925</strain>
    </source>
</reference>